<evidence type="ECO:0000313" key="2">
    <source>
        <dbReference type="EMBL" id="NXM68576.1"/>
    </source>
</evidence>
<name>A0A7L1CYC7_9PASS</name>
<dbReference type="PANTHER" id="PTHR47300">
    <property type="entry name" value="PROTEIN KASH5"/>
    <property type="match status" value="1"/>
</dbReference>
<dbReference type="InterPro" id="IPR028170">
    <property type="entry name" value="KASH5"/>
</dbReference>
<feature type="non-terminal residue" evidence="2">
    <location>
        <position position="1"/>
    </location>
</feature>
<dbReference type="GO" id="GO:0090619">
    <property type="term" value="C:meiotic spindle pole"/>
    <property type="evidence" value="ECO:0007669"/>
    <property type="project" value="TreeGrafter"/>
</dbReference>
<reference evidence="2 3" key="1">
    <citation type="submission" date="2019-09" db="EMBL/GenBank/DDBJ databases">
        <title>Bird 10,000 Genomes (B10K) Project - Family phase.</title>
        <authorList>
            <person name="Zhang G."/>
        </authorList>
    </citation>
    <scope>NUCLEOTIDE SEQUENCE [LARGE SCALE GENOMIC DNA]</scope>
    <source>
        <strain evidence="2">B10K-DU-002-03</strain>
        <tissue evidence="2">Muscle</tissue>
    </source>
</reference>
<gene>
    <name evidence="2" type="primary">Ccdc155</name>
    <name evidence="2" type="ORF">SERLUN_R15379</name>
</gene>
<proteinExistence type="predicted"/>
<dbReference type="GO" id="GO:0090220">
    <property type="term" value="P:chromosome localization to nuclear envelope involved in homologous chromosome segregation"/>
    <property type="evidence" value="ECO:0007669"/>
    <property type="project" value="TreeGrafter"/>
</dbReference>
<protein>
    <submittedName>
        <fullName evidence="2">KASH5 protein</fullName>
    </submittedName>
</protein>
<organism evidence="2 3">
    <name type="scientific">Serilophus lunatus</name>
    <name type="common">silver-breasted broadbill</name>
    <dbReference type="NCBI Taxonomy" id="239386"/>
    <lineage>
        <taxon>Eukaryota</taxon>
        <taxon>Metazoa</taxon>
        <taxon>Chordata</taxon>
        <taxon>Craniata</taxon>
        <taxon>Vertebrata</taxon>
        <taxon>Euteleostomi</taxon>
        <taxon>Archelosauria</taxon>
        <taxon>Archosauria</taxon>
        <taxon>Dinosauria</taxon>
        <taxon>Saurischia</taxon>
        <taxon>Theropoda</taxon>
        <taxon>Coelurosauria</taxon>
        <taxon>Aves</taxon>
        <taxon>Neognathae</taxon>
        <taxon>Neoaves</taxon>
        <taxon>Telluraves</taxon>
        <taxon>Australaves</taxon>
        <taxon>Passeriformes</taxon>
        <taxon>Eurylaimidae</taxon>
        <taxon>Serilophus</taxon>
    </lineage>
</organism>
<keyword evidence="1" id="KW-0175">Coiled coil</keyword>
<dbReference type="GO" id="GO:0000800">
    <property type="term" value="C:lateral element"/>
    <property type="evidence" value="ECO:0007669"/>
    <property type="project" value="TreeGrafter"/>
</dbReference>
<dbReference type="GO" id="GO:0051225">
    <property type="term" value="P:spindle assembly"/>
    <property type="evidence" value="ECO:0007669"/>
    <property type="project" value="TreeGrafter"/>
</dbReference>
<dbReference type="GO" id="GO:0034397">
    <property type="term" value="P:telomere localization"/>
    <property type="evidence" value="ECO:0007669"/>
    <property type="project" value="InterPro"/>
</dbReference>
<feature type="non-terminal residue" evidence="2">
    <location>
        <position position="93"/>
    </location>
</feature>
<evidence type="ECO:0000256" key="1">
    <source>
        <dbReference type="SAM" id="Coils"/>
    </source>
</evidence>
<dbReference type="GO" id="GO:0051653">
    <property type="term" value="P:spindle localization"/>
    <property type="evidence" value="ECO:0007669"/>
    <property type="project" value="TreeGrafter"/>
</dbReference>
<dbReference type="PANTHER" id="PTHR47300:SF1">
    <property type="entry name" value="PROTEIN KASH5"/>
    <property type="match status" value="1"/>
</dbReference>
<dbReference type="GO" id="GO:0000781">
    <property type="term" value="C:chromosome, telomeric region"/>
    <property type="evidence" value="ECO:0007669"/>
    <property type="project" value="TreeGrafter"/>
</dbReference>
<comment type="caution">
    <text evidence="2">The sequence shown here is derived from an EMBL/GenBank/DDBJ whole genome shotgun (WGS) entry which is preliminary data.</text>
</comment>
<dbReference type="AlphaFoldDB" id="A0A7L1CYC7"/>
<dbReference type="GO" id="GO:0007015">
    <property type="term" value="P:actin filament organization"/>
    <property type="evidence" value="ECO:0007669"/>
    <property type="project" value="TreeGrafter"/>
</dbReference>
<sequence>SSRQALEQARAAAEELEELKAVAKGLEEENAELRRQTRHMEKEQQSLCSRAEGLQEELLTEGQGLREQIQAQAARLADLEVSAGGHGGHGRCR</sequence>
<dbReference type="GO" id="GO:0005640">
    <property type="term" value="C:nuclear outer membrane"/>
    <property type="evidence" value="ECO:0007669"/>
    <property type="project" value="TreeGrafter"/>
</dbReference>
<feature type="coiled-coil region" evidence="1">
    <location>
        <begin position="2"/>
        <end position="46"/>
    </location>
</feature>
<accession>A0A7L1CYC7</accession>
<dbReference type="GO" id="GO:0007129">
    <property type="term" value="P:homologous chromosome pairing at meiosis"/>
    <property type="evidence" value="ECO:0007669"/>
    <property type="project" value="TreeGrafter"/>
</dbReference>
<dbReference type="GO" id="GO:0070840">
    <property type="term" value="F:dynein complex binding"/>
    <property type="evidence" value="ECO:0007669"/>
    <property type="project" value="TreeGrafter"/>
</dbReference>
<keyword evidence="3" id="KW-1185">Reference proteome</keyword>
<evidence type="ECO:0000313" key="3">
    <source>
        <dbReference type="Proteomes" id="UP000553648"/>
    </source>
</evidence>
<dbReference type="GO" id="GO:0034993">
    <property type="term" value="C:meiotic nuclear membrane microtubule tethering complex"/>
    <property type="evidence" value="ECO:0007669"/>
    <property type="project" value="InterPro"/>
</dbReference>
<dbReference type="Proteomes" id="UP000553648">
    <property type="component" value="Unassembled WGS sequence"/>
</dbReference>
<dbReference type="EMBL" id="VXBA01001535">
    <property type="protein sequence ID" value="NXM68576.1"/>
    <property type="molecule type" value="Genomic_DNA"/>
</dbReference>